<reference evidence="2 3" key="1">
    <citation type="submission" date="2021-10" db="EMBL/GenBank/DDBJ databases">
        <title>Anaerobic single-cell dispensing facilitates the cultivation of human gut bacteria.</title>
        <authorList>
            <person name="Afrizal A."/>
        </authorList>
    </citation>
    <scope>NUCLEOTIDE SEQUENCE [LARGE SCALE GENOMIC DNA]</scope>
    <source>
        <strain evidence="2 3">CLA-AA-H232</strain>
    </source>
</reference>
<sequence>MTELTDNLLQLFCVFICGCCSCISAIRNRSYNRLLVLLFYLSFGMGLAYWVLYLILLGTSPLVFCVSELSWTASYIFLTLRLYADVPKEKHKKKAIFWILPLFSLGMGIFFCLRGSYFENILMGTAMGILGFYAVKGIYFAKIQKQTGKLWIFAAALIFYAAEYLLWGSSYFIAENTFINPYYLVDIFIMNPALILIAVAQSREEKLCRTI</sequence>
<gene>
    <name evidence="2" type="ORF">LKE05_09755</name>
</gene>
<name>A0AAE3JA38_9FIRM</name>
<accession>A0AAE3JA38</accession>
<feature type="transmembrane region" description="Helical" evidence="1">
    <location>
        <begin position="7"/>
        <end position="27"/>
    </location>
</feature>
<feature type="transmembrane region" description="Helical" evidence="1">
    <location>
        <begin position="150"/>
        <end position="174"/>
    </location>
</feature>
<keyword evidence="1" id="KW-1133">Transmembrane helix</keyword>
<dbReference type="EMBL" id="JAJEQM010000013">
    <property type="protein sequence ID" value="MCC2211071.1"/>
    <property type="molecule type" value="Genomic_DNA"/>
</dbReference>
<organism evidence="2 3">
    <name type="scientific">Hominilimicola fabiformis</name>
    <dbReference type="NCBI Taxonomy" id="2885356"/>
    <lineage>
        <taxon>Bacteria</taxon>
        <taxon>Bacillati</taxon>
        <taxon>Bacillota</taxon>
        <taxon>Clostridia</taxon>
        <taxon>Eubacteriales</taxon>
        <taxon>Oscillospiraceae</taxon>
        <taxon>Hominilimicola</taxon>
    </lineage>
</organism>
<protein>
    <submittedName>
        <fullName evidence="2">Uncharacterized protein</fullName>
    </submittedName>
</protein>
<evidence type="ECO:0000256" key="1">
    <source>
        <dbReference type="SAM" id="Phobius"/>
    </source>
</evidence>
<feature type="transmembrane region" description="Helical" evidence="1">
    <location>
        <begin position="95"/>
        <end position="116"/>
    </location>
</feature>
<dbReference type="AlphaFoldDB" id="A0AAE3JA38"/>
<keyword evidence="1" id="KW-0812">Transmembrane</keyword>
<feature type="transmembrane region" description="Helical" evidence="1">
    <location>
        <begin position="180"/>
        <end position="200"/>
    </location>
</feature>
<proteinExistence type="predicted"/>
<dbReference type="RefSeq" id="WP_117968518.1">
    <property type="nucleotide sequence ID" value="NZ_JAJEQM010000013.1"/>
</dbReference>
<feature type="transmembrane region" description="Helical" evidence="1">
    <location>
        <begin position="122"/>
        <end position="141"/>
    </location>
</feature>
<keyword evidence="1" id="KW-0472">Membrane</keyword>
<evidence type="ECO:0000313" key="3">
    <source>
        <dbReference type="Proteomes" id="UP001198242"/>
    </source>
</evidence>
<feature type="transmembrane region" description="Helical" evidence="1">
    <location>
        <begin position="34"/>
        <end position="55"/>
    </location>
</feature>
<evidence type="ECO:0000313" key="2">
    <source>
        <dbReference type="EMBL" id="MCC2211071.1"/>
    </source>
</evidence>
<comment type="caution">
    <text evidence="2">The sequence shown here is derived from an EMBL/GenBank/DDBJ whole genome shotgun (WGS) entry which is preliminary data.</text>
</comment>
<dbReference type="Proteomes" id="UP001198242">
    <property type="component" value="Unassembled WGS sequence"/>
</dbReference>
<feature type="transmembrane region" description="Helical" evidence="1">
    <location>
        <begin position="61"/>
        <end position="83"/>
    </location>
</feature>
<keyword evidence="3" id="KW-1185">Reference proteome</keyword>